<dbReference type="Proteomes" id="UP000315759">
    <property type="component" value="Unassembled WGS sequence"/>
</dbReference>
<organism evidence="3 4">
    <name type="scientific">Mycolicibacterium hodleri</name>
    <dbReference type="NCBI Taxonomy" id="49897"/>
    <lineage>
        <taxon>Bacteria</taxon>
        <taxon>Bacillati</taxon>
        <taxon>Actinomycetota</taxon>
        <taxon>Actinomycetes</taxon>
        <taxon>Mycobacteriales</taxon>
        <taxon>Mycobacteriaceae</taxon>
        <taxon>Mycolicibacterium</taxon>
    </lineage>
</organism>
<gene>
    <name evidence="3" type="ORF">D8S82_23445</name>
</gene>
<dbReference type="InterPro" id="IPR029442">
    <property type="entry name" value="GyrI-like"/>
</dbReference>
<dbReference type="SUPFAM" id="SSF46955">
    <property type="entry name" value="Putative DNA-binding domain"/>
    <property type="match status" value="1"/>
</dbReference>
<dbReference type="RefSeq" id="WP_142554399.1">
    <property type="nucleotide sequence ID" value="NZ_VIFX01000034.1"/>
</dbReference>
<dbReference type="CDD" id="cd01107">
    <property type="entry name" value="HTH_BmrR"/>
    <property type="match status" value="1"/>
</dbReference>
<sequence>MQGRLSIGDFSKMTHLSVKTLRHYHQTGLLEPAEIDPFSSYRYYATTQIPVAQTIRRFRDLGMPVREIADLLSSGDPDARGELIGRHLERLEAQLARTRDSVAALRRLLDPAASIDVERRRTFETTAAAIGETVAAPDVLDWYADAMTELQAALTAAGQPATGASGGLYDNELFTDERGRLVVYVPVAAPPRSGRVEPLVIPPTELAVTVHRGPHTDIDVTYGALGMWVDQHALTIAGPVHEIYLVGPRDTPDAAAWRTEIGWPIASTPSASETTVG</sequence>
<evidence type="ECO:0000313" key="3">
    <source>
        <dbReference type="EMBL" id="TQR84155.1"/>
    </source>
</evidence>
<dbReference type="SMART" id="SM00871">
    <property type="entry name" value="AraC_E_bind"/>
    <property type="match status" value="1"/>
</dbReference>
<name>A0A544VVY6_9MYCO</name>
<dbReference type="InterPro" id="IPR047057">
    <property type="entry name" value="MerR_fam"/>
</dbReference>
<dbReference type="Pfam" id="PF13411">
    <property type="entry name" value="MerR_1"/>
    <property type="match status" value="1"/>
</dbReference>
<reference evidence="3 4" key="1">
    <citation type="submission" date="2018-10" db="EMBL/GenBank/DDBJ databases">
        <title>Draft genome of Mycobacterium hodleri strain B.</title>
        <authorList>
            <person name="Amande T.J."/>
            <person name="Mcgenity T.J."/>
        </authorList>
    </citation>
    <scope>NUCLEOTIDE SEQUENCE [LARGE SCALE GENOMIC DNA]</scope>
    <source>
        <strain evidence="3 4">B</strain>
    </source>
</reference>
<keyword evidence="1" id="KW-0238">DNA-binding</keyword>
<dbReference type="GO" id="GO:0003677">
    <property type="term" value="F:DNA binding"/>
    <property type="evidence" value="ECO:0007669"/>
    <property type="project" value="UniProtKB-KW"/>
</dbReference>
<dbReference type="Gene3D" id="1.10.1660.10">
    <property type="match status" value="1"/>
</dbReference>
<dbReference type="AlphaFoldDB" id="A0A544VVY6"/>
<proteinExistence type="predicted"/>
<feature type="domain" description="HTH merR-type" evidence="2">
    <location>
        <begin position="4"/>
        <end position="74"/>
    </location>
</feature>
<dbReference type="Pfam" id="PF06445">
    <property type="entry name" value="GyrI-like"/>
    <property type="match status" value="1"/>
</dbReference>
<keyword evidence="4" id="KW-1185">Reference proteome</keyword>
<dbReference type="EMBL" id="VIFX01000034">
    <property type="protein sequence ID" value="TQR84155.1"/>
    <property type="molecule type" value="Genomic_DNA"/>
</dbReference>
<dbReference type="InterPro" id="IPR000551">
    <property type="entry name" value="MerR-type_HTH_dom"/>
</dbReference>
<dbReference type="InterPro" id="IPR010499">
    <property type="entry name" value="AraC_E-bd"/>
</dbReference>
<accession>A0A544VVY6</accession>
<dbReference type="InterPro" id="IPR011256">
    <property type="entry name" value="Reg_factor_effector_dom_sf"/>
</dbReference>
<dbReference type="SMART" id="SM00422">
    <property type="entry name" value="HTH_MERR"/>
    <property type="match status" value="1"/>
</dbReference>
<dbReference type="GO" id="GO:0003700">
    <property type="term" value="F:DNA-binding transcription factor activity"/>
    <property type="evidence" value="ECO:0007669"/>
    <property type="project" value="InterPro"/>
</dbReference>
<dbReference type="SUPFAM" id="SSF55136">
    <property type="entry name" value="Probable bacterial effector-binding domain"/>
    <property type="match status" value="1"/>
</dbReference>
<dbReference type="PROSITE" id="PS50937">
    <property type="entry name" value="HTH_MERR_2"/>
    <property type="match status" value="1"/>
</dbReference>
<dbReference type="Gene3D" id="3.20.80.10">
    <property type="entry name" value="Regulatory factor, effector binding domain"/>
    <property type="match status" value="1"/>
</dbReference>
<protein>
    <submittedName>
        <fullName evidence="3">MerR family transcriptional regulator</fullName>
    </submittedName>
</protein>
<comment type="caution">
    <text evidence="3">The sequence shown here is derived from an EMBL/GenBank/DDBJ whole genome shotgun (WGS) entry which is preliminary data.</text>
</comment>
<dbReference type="PANTHER" id="PTHR30204:SF97">
    <property type="entry name" value="MERR FAMILY REGULATORY PROTEIN"/>
    <property type="match status" value="1"/>
</dbReference>
<evidence type="ECO:0000313" key="4">
    <source>
        <dbReference type="Proteomes" id="UP000315759"/>
    </source>
</evidence>
<dbReference type="PANTHER" id="PTHR30204">
    <property type="entry name" value="REDOX-CYCLING DRUG-SENSING TRANSCRIPTIONAL ACTIVATOR SOXR"/>
    <property type="match status" value="1"/>
</dbReference>
<dbReference type="InterPro" id="IPR009061">
    <property type="entry name" value="DNA-bd_dom_put_sf"/>
</dbReference>
<evidence type="ECO:0000256" key="1">
    <source>
        <dbReference type="ARBA" id="ARBA00023125"/>
    </source>
</evidence>
<evidence type="ECO:0000259" key="2">
    <source>
        <dbReference type="PROSITE" id="PS50937"/>
    </source>
</evidence>